<dbReference type="PANTHER" id="PTHR23501">
    <property type="entry name" value="MAJOR FACILITATOR SUPERFAMILY"/>
    <property type="match status" value="1"/>
</dbReference>
<evidence type="ECO:0000313" key="7">
    <source>
        <dbReference type="Proteomes" id="UP000038010"/>
    </source>
</evidence>
<evidence type="ECO:0000256" key="5">
    <source>
        <dbReference type="SAM" id="Phobius"/>
    </source>
</evidence>
<sequence>MADVSQASPAPEVDIEKSKDVTQEVTEFNDDLKSDFDSDHKQDGVKKVEAVTSVWTKKTLWIMFALLYLVSFVDMLTVSVEGNLTPYVTSAFYQHGLLATTSIVASILGGSSKLAIAKLIDIWGRVEGFLAMLLIMVLGLVMKAACKNVETYAAAQTFYWTGHLGLIYIIDVVIADMTTLRNRMLMLTLNGTPTIASTFAGPKIAELFYTQSTFRWGFGACCIILVGVAFPTAIVMLLNQRKAAKMGMLPEMPSGRTLLQSLKHYVVQFDGDIRHPSRHSRLLTLPPAFSLASSSGDKWRSGSIIAMIVIGILCLIAFYCWEKWGATIPFLPFHYLKDRTIIGSCLLYGIMFISIFAWDAYYSSYLQVVHNQSITHAGYILNSFSLTSAFISPFIGLIIRYTGNVKYTACAGIPFVVLGTALLIPFRQPSTHVGILVMCQLFNGIGTGIFATCGQLAVMAAVTHQEIAVATALWGMFGSIGAAVGLTIAGGLWTNVLPGALVRELPGGSKDLAATIYSSLVIQQEYPVGTEIRDAIIRAYADVQRKMVIAGCGFVPLLVVCILMWRNLNVKKLEEHRSQAKGTIW</sequence>
<keyword evidence="4 5" id="KW-0472">Membrane</keyword>
<reference evidence="6 7" key="1">
    <citation type="submission" date="2015-06" db="EMBL/GenBank/DDBJ databases">
        <title>Draft genome of the ant-associated black yeast Phialophora attae CBS 131958.</title>
        <authorList>
            <person name="Moreno L.F."/>
            <person name="Stielow B.J."/>
            <person name="de Hoog S."/>
            <person name="Vicente V.A."/>
            <person name="Weiss V.A."/>
            <person name="de Vries M."/>
            <person name="Cruz L.M."/>
            <person name="Souza E.M."/>
        </authorList>
    </citation>
    <scope>NUCLEOTIDE SEQUENCE [LARGE SCALE GENOMIC DNA]</scope>
    <source>
        <strain evidence="6 7">CBS 131958</strain>
    </source>
</reference>
<keyword evidence="7" id="KW-1185">Reference proteome</keyword>
<feature type="transmembrane region" description="Helical" evidence="5">
    <location>
        <begin position="379"/>
        <end position="399"/>
    </location>
</feature>
<evidence type="ECO:0000256" key="2">
    <source>
        <dbReference type="ARBA" id="ARBA00022692"/>
    </source>
</evidence>
<evidence type="ECO:0000256" key="4">
    <source>
        <dbReference type="ARBA" id="ARBA00023136"/>
    </source>
</evidence>
<feature type="transmembrane region" description="Helical" evidence="5">
    <location>
        <begin position="341"/>
        <end position="358"/>
    </location>
</feature>
<feature type="transmembrane region" description="Helical" evidence="5">
    <location>
        <begin position="405"/>
        <end position="426"/>
    </location>
</feature>
<protein>
    <submittedName>
        <fullName evidence="6">Siderophore iron transporter mirB</fullName>
    </submittedName>
</protein>
<keyword evidence="2 5" id="KW-0812">Transmembrane</keyword>
<feature type="transmembrane region" description="Helical" evidence="5">
    <location>
        <begin position="433"/>
        <end position="461"/>
    </location>
</feature>
<feature type="transmembrane region" description="Helical" evidence="5">
    <location>
        <begin position="157"/>
        <end position="175"/>
    </location>
</feature>
<feature type="transmembrane region" description="Helical" evidence="5">
    <location>
        <begin position="128"/>
        <end position="145"/>
    </location>
</feature>
<proteinExistence type="predicted"/>
<dbReference type="RefSeq" id="XP_017995519.1">
    <property type="nucleotide sequence ID" value="XM_018139783.1"/>
</dbReference>
<dbReference type="EMBL" id="LFJN01000039">
    <property type="protein sequence ID" value="KPI35556.1"/>
    <property type="molecule type" value="Genomic_DNA"/>
</dbReference>
<keyword evidence="3 5" id="KW-1133">Transmembrane helix</keyword>
<dbReference type="GO" id="GO:0005886">
    <property type="term" value="C:plasma membrane"/>
    <property type="evidence" value="ECO:0007669"/>
    <property type="project" value="TreeGrafter"/>
</dbReference>
<dbReference type="GO" id="GO:0022857">
    <property type="term" value="F:transmembrane transporter activity"/>
    <property type="evidence" value="ECO:0007669"/>
    <property type="project" value="InterPro"/>
</dbReference>
<gene>
    <name evidence="6" type="ORF">AB675_10976</name>
</gene>
<organism evidence="6 7">
    <name type="scientific">Cyphellophora attinorum</name>
    <dbReference type="NCBI Taxonomy" id="1664694"/>
    <lineage>
        <taxon>Eukaryota</taxon>
        <taxon>Fungi</taxon>
        <taxon>Dikarya</taxon>
        <taxon>Ascomycota</taxon>
        <taxon>Pezizomycotina</taxon>
        <taxon>Eurotiomycetes</taxon>
        <taxon>Chaetothyriomycetidae</taxon>
        <taxon>Chaetothyriales</taxon>
        <taxon>Cyphellophoraceae</taxon>
        <taxon>Cyphellophora</taxon>
    </lineage>
</organism>
<name>A0A0N1HHZ6_9EURO</name>
<dbReference type="VEuPathDB" id="FungiDB:AB675_10976"/>
<dbReference type="Gene3D" id="1.20.1250.20">
    <property type="entry name" value="MFS general substrate transporter like domains"/>
    <property type="match status" value="2"/>
</dbReference>
<dbReference type="SUPFAM" id="SSF103473">
    <property type="entry name" value="MFS general substrate transporter"/>
    <property type="match status" value="1"/>
</dbReference>
<evidence type="ECO:0000256" key="3">
    <source>
        <dbReference type="ARBA" id="ARBA00022989"/>
    </source>
</evidence>
<dbReference type="AlphaFoldDB" id="A0A0N1HHZ6"/>
<evidence type="ECO:0000256" key="1">
    <source>
        <dbReference type="ARBA" id="ARBA00004141"/>
    </source>
</evidence>
<dbReference type="Pfam" id="PF07690">
    <property type="entry name" value="MFS_1"/>
    <property type="match status" value="1"/>
</dbReference>
<feature type="transmembrane region" description="Helical" evidence="5">
    <location>
        <begin position="467"/>
        <end position="493"/>
    </location>
</feature>
<dbReference type="InterPro" id="IPR011701">
    <property type="entry name" value="MFS"/>
</dbReference>
<comment type="subcellular location">
    <subcellularLocation>
        <location evidence="1">Membrane</location>
        <topology evidence="1">Multi-pass membrane protein</topology>
    </subcellularLocation>
</comment>
<dbReference type="Proteomes" id="UP000038010">
    <property type="component" value="Unassembled WGS sequence"/>
</dbReference>
<dbReference type="PANTHER" id="PTHR23501:SF107">
    <property type="entry name" value="TRANSPORTER, PUTATIVE (AFU_ORTHOLOGUE AFUA_7G04730)-RELATED"/>
    <property type="match status" value="1"/>
</dbReference>
<comment type="caution">
    <text evidence="6">The sequence shown here is derived from an EMBL/GenBank/DDBJ whole genome shotgun (WGS) entry which is preliminary data.</text>
</comment>
<evidence type="ECO:0000313" key="6">
    <source>
        <dbReference type="EMBL" id="KPI35556.1"/>
    </source>
</evidence>
<feature type="transmembrane region" description="Helical" evidence="5">
    <location>
        <begin position="92"/>
        <end position="116"/>
    </location>
</feature>
<dbReference type="GeneID" id="28731663"/>
<feature type="transmembrane region" description="Helical" evidence="5">
    <location>
        <begin position="60"/>
        <end position="80"/>
    </location>
</feature>
<dbReference type="OrthoDB" id="4078873at2759"/>
<feature type="transmembrane region" description="Helical" evidence="5">
    <location>
        <begin position="217"/>
        <end position="238"/>
    </location>
</feature>
<feature type="transmembrane region" description="Helical" evidence="5">
    <location>
        <begin position="304"/>
        <end position="321"/>
    </location>
</feature>
<accession>A0A0N1HHZ6</accession>
<dbReference type="InterPro" id="IPR036259">
    <property type="entry name" value="MFS_trans_sf"/>
</dbReference>
<feature type="transmembrane region" description="Helical" evidence="5">
    <location>
        <begin position="547"/>
        <end position="565"/>
    </location>
</feature>